<name>A0AAW5CC98_9BACT</name>
<feature type="domain" description="Signal transduction histidine kinase internal region" evidence="1">
    <location>
        <begin position="2"/>
        <end position="48"/>
    </location>
</feature>
<dbReference type="GO" id="GO:0000155">
    <property type="term" value="F:phosphorelay sensor kinase activity"/>
    <property type="evidence" value="ECO:0007669"/>
    <property type="project" value="InterPro"/>
</dbReference>
<feature type="non-terminal residue" evidence="2">
    <location>
        <position position="82"/>
    </location>
</feature>
<organism evidence="2 3">
    <name type="scientific">Odoribacter splanchnicus</name>
    <dbReference type="NCBI Taxonomy" id="28118"/>
    <lineage>
        <taxon>Bacteria</taxon>
        <taxon>Pseudomonadati</taxon>
        <taxon>Bacteroidota</taxon>
        <taxon>Bacteroidia</taxon>
        <taxon>Bacteroidales</taxon>
        <taxon>Odoribacteraceae</taxon>
        <taxon>Odoribacter</taxon>
    </lineage>
</organism>
<dbReference type="PANTHER" id="PTHR34220:SF7">
    <property type="entry name" value="SENSOR HISTIDINE KINASE YPDA"/>
    <property type="match status" value="1"/>
</dbReference>
<evidence type="ECO:0000259" key="1">
    <source>
        <dbReference type="Pfam" id="PF06580"/>
    </source>
</evidence>
<dbReference type="InterPro" id="IPR010559">
    <property type="entry name" value="Sig_transdc_His_kin_internal"/>
</dbReference>
<dbReference type="RefSeq" id="WP_237983120.1">
    <property type="nucleotide sequence ID" value="NZ_JAKNDJ010000178.1"/>
</dbReference>
<dbReference type="GO" id="GO:0016020">
    <property type="term" value="C:membrane"/>
    <property type="evidence" value="ECO:0007669"/>
    <property type="project" value="InterPro"/>
</dbReference>
<dbReference type="InterPro" id="IPR050640">
    <property type="entry name" value="Bact_2-comp_sensor_kinase"/>
</dbReference>
<dbReference type="EMBL" id="JAKNDN010000181">
    <property type="protein sequence ID" value="MCG4962459.1"/>
    <property type="molecule type" value="Genomic_DNA"/>
</dbReference>
<sequence>MAEDYVVKLSHIYRYILQHIDKEYITLADGTDFIKSYIGLLNMRYDNAIVLHGDDLHGDRNEYILSLSLQLIIENAVKHNCP</sequence>
<accession>A0AAW5CC98</accession>
<dbReference type="Proteomes" id="UP001199750">
    <property type="component" value="Unassembled WGS sequence"/>
</dbReference>
<dbReference type="PANTHER" id="PTHR34220">
    <property type="entry name" value="SENSOR HISTIDINE KINASE YPDA"/>
    <property type="match status" value="1"/>
</dbReference>
<dbReference type="Pfam" id="PF06580">
    <property type="entry name" value="His_kinase"/>
    <property type="match status" value="1"/>
</dbReference>
<keyword evidence="2" id="KW-0418">Kinase</keyword>
<comment type="caution">
    <text evidence="2">The sequence shown here is derived from an EMBL/GenBank/DDBJ whole genome shotgun (WGS) entry which is preliminary data.</text>
</comment>
<proteinExistence type="predicted"/>
<evidence type="ECO:0000313" key="2">
    <source>
        <dbReference type="EMBL" id="MCG4962459.1"/>
    </source>
</evidence>
<dbReference type="AlphaFoldDB" id="A0AAW5CC98"/>
<evidence type="ECO:0000313" key="3">
    <source>
        <dbReference type="Proteomes" id="UP001199750"/>
    </source>
</evidence>
<protein>
    <submittedName>
        <fullName evidence="2">Histidine kinase</fullName>
    </submittedName>
</protein>
<gene>
    <name evidence="2" type="ORF">L0P03_21865</name>
</gene>
<keyword evidence="2" id="KW-0808">Transferase</keyword>
<reference evidence="2" key="1">
    <citation type="submission" date="2022-01" db="EMBL/GenBank/DDBJ databases">
        <title>Collection of gut derived symbiotic bacterial strains cultured from healthy donors.</title>
        <authorList>
            <person name="Lin H."/>
            <person name="Kohout C."/>
            <person name="Waligurski E."/>
            <person name="Pamer E.G."/>
        </authorList>
    </citation>
    <scope>NUCLEOTIDE SEQUENCE</scope>
    <source>
        <strain evidence="2">DFI.1.149</strain>
    </source>
</reference>